<accession>A0A9P5X036</accession>
<gene>
    <name evidence="2" type="ORF">P691DRAFT_781174</name>
</gene>
<dbReference type="AlphaFoldDB" id="A0A9P5X036"/>
<evidence type="ECO:0000313" key="2">
    <source>
        <dbReference type="EMBL" id="KAF9440885.1"/>
    </source>
</evidence>
<organism evidence="2 3">
    <name type="scientific">Macrolepiota fuliginosa MF-IS2</name>
    <dbReference type="NCBI Taxonomy" id="1400762"/>
    <lineage>
        <taxon>Eukaryota</taxon>
        <taxon>Fungi</taxon>
        <taxon>Dikarya</taxon>
        <taxon>Basidiomycota</taxon>
        <taxon>Agaricomycotina</taxon>
        <taxon>Agaricomycetes</taxon>
        <taxon>Agaricomycetidae</taxon>
        <taxon>Agaricales</taxon>
        <taxon>Agaricineae</taxon>
        <taxon>Agaricaceae</taxon>
        <taxon>Macrolepiota</taxon>
    </lineage>
</organism>
<feature type="signal peptide" evidence="1">
    <location>
        <begin position="1"/>
        <end position="21"/>
    </location>
</feature>
<keyword evidence="1" id="KW-0732">Signal</keyword>
<dbReference type="EMBL" id="MU152200">
    <property type="protein sequence ID" value="KAF9440885.1"/>
    <property type="molecule type" value="Genomic_DNA"/>
</dbReference>
<reference evidence="2" key="1">
    <citation type="submission" date="2020-11" db="EMBL/GenBank/DDBJ databases">
        <authorList>
            <consortium name="DOE Joint Genome Institute"/>
            <person name="Ahrendt S."/>
            <person name="Riley R."/>
            <person name="Andreopoulos W."/>
            <person name="Labutti K."/>
            <person name="Pangilinan J."/>
            <person name="Ruiz-Duenas F.J."/>
            <person name="Barrasa J.M."/>
            <person name="Sanchez-Garcia M."/>
            <person name="Camarero S."/>
            <person name="Miyauchi S."/>
            <person name="Serrano A."/>
            <person name="Linde D."/>
            <person name="Babiker R."/>
            <person name="Drula E."/>
            <person name="Ayuso-Fernandez I."/>
            <person name="Pacheco R."/>
            <person name="Padilla G."/>
            <person name="Ferreira P."/>
            <person name="Barriuso J."/>
            <person name="Kellner H."/>
            <person name="Castanera R."/>
            <person name="Alfaro M."/>
            <person name="Ramirez L."/>
            <person name="Pisabarro A.G."/>
            <person name="Kuo A."/>
            <person name="Tritt A."/>
            <person name="Lipzen A."/>
            <person name="He G."/>
            <person name="Yan M."/>
            <person name="Ng V."/>
            <person name="Cullen D."/>
            <person name="Martin F."/>
            <person name="Rosso M.-N."/>
            <person name="Henrissat B."/>
            <person name="Hibbett D."/>
            <person name="Martinez A.T."/>
            <person name="Grigoriev I.V."/>
        </authorList>
    </citation>
    <scope>NUCLEOTIDE SEQUENCE</scope>
    <source>
        <strain evidence="2">MF-IS2</strain>
    </source>
</reference>
<evidence type="ECO:0000256" key="1">
    <source>
        <dbReference type="SAM" id="SignalP"/>
    </source>
</evidence>
<protein>
    <submittedName>
        <fullName evidence="2">Uncharacterized protein</fullName>
    </submittedName>
</protein>
<proteinExistence type="predicted"/>
<feature type="chain" id="PRO_5040223063" evidence="1">
    <location>
        <begin position="22"/>
        <end position="181"/>
    </location>
</feature>
<keyword evidence="3" id="KW-1185">Reference proteome</keyword>
<dbReference type="Proteomes" id="UP000807342">
    <property type="component" value="Unassembled WGS sequence"/>
</dbReference>
<comment type="caution">
    <text evidence="2">The sequence shown here is derived from an EMBL/GenBank/DDBJ whole genome shotgun (WGS) entry which is preliminary data.</text>
</comment>
<name>A0A9P5X036_9AGAR</name>
<sequence length="181" mass="20231">MVLVLNFGCVQLLSTALVVDAACIGTIKTDPEFDRWERELTHWGMWNDGVDDLASGLEELTLWGGWEAKDWGRAGIEVVEAIGLYDALCEEWVLICQRDERNDKHLSHLVYMFDNPINIRGMVNGHYAIASATLGIPVVIYSRNGTAVTTVNMYDIRIPEPSEVHGSLSCFGTFWNIAGRL</sequence>
<evidence type="ECO:0000313" key="3">
    <source>
        <dbReference type="Proteomes" id="UP000807342"/>
    </source>
</evidence>